<reference evidence="2" key="2">
    <citation type="submission" date="2018-03" db="EMBL/GenBank/DDBJ databases">
        <title>The Triticum urartu genome reveals the dynamic nature of wheat genome evolution.</title>
        <authorList>
            <person name="Ling H."/>
            <person name="Ma B."/>
            <person name="Shi X."/>
            <person name="Liu H."/>
            <person name="Dong L."/>
            <person name="Sun H."/>
            <person name="Cao Y."/>
            <person name="Gao Q."/>
            <person name="Zheng S."/>
            <person name="Li Y."/>
            <person name="Yu Y."/>
            <person name="Du H."/>
            <person name="Qi M."/>
            <person name="Li Y."/>
            <person name="Yu H."/>
            <person name="Cui Y."/>
            <person name="Wang N."/>
            <person name="Chen C."/>
            <person name="Wu H."/>
            <person name="Zhao Y."/>
            <person name="Zhang J."/>
            <person name="Li Y."/>
            <person name="Zhou W."/>
            <person name="Zhang B."/>
            <person name="Hu W."/>
            <person name="Eijk M."/>
            <person name="Tang J."/>
            <person name="Witsenboer H."/>
            <person name="Zhao S."/>
            <person name="Li Z."/>
            <person name="Zhang A."/>
            <person name="Wang D."/>
            <person name="Liang C."/>
        </authorList>
    </citation>
    <scope>NUCLEOTIDE SEQUENCE [LARGE SCALE GENOMIC DNA]</scope>
    <source>
        <strain evidence="2">cv. G1812</strain>
    </source>
</reference>
<accession>A0A8R7PN03</accession>
<dbReference type="Proteomes" id="UP000015106">
    <property type="component" value="Chromosome 3"/>
</dbReference>
<reference evidence="3" key="1">
    <citation type="journal article" date="2013" name="Nature">
        <title>Draft genome of the wheat A-genome progenitor Triticum urartu.</title>
        <authorList>
            <person name="Ling H.Q."/>
            <person name="Zhao S."/>
            <person name="Liu D."/>
            <person name="Wang J."/>
            <person name="Sun H."/>
            <person name="Zhang C."/>
            <person name="Fan H."/>
            <person name="Li D."/>
            <person name="Dong L."/>
            <person name="Tao Y."/>
            <person name="Gao C."/>
            <person name="Wu H."/>
            <person name="Li Y."/>
            <person name="Cui Y."/>
            <person name="Guo X."/>
            <person name="Zheng S."/>
            <person name="Wang B."/>
            <person name="Yu K."/>
            <person name="Liang Q."/>
            <person name="Yang W."/>
            <person name="Lou X."/>
            <person name="Chen J."/>
            <person name="Feng M."/>
            <person name="Jian J."/>
            <person name="Zhang X."/>
            <person name="Luo G."/>
            <person name="Jiang Y."/>
            <person name="Liu J."/>
            <person name="Wang Z."/>
            <person name="Sha Y."/>
            <person name="Zhang B."/>
            <person name="Wu H."/>
            <person name="Tang D."/>
            <person name="Shen Q."/>
            <person name="Xue P."/>
            <person name="Zou S."/>
            <person name="Wang X."/>
            <person name="Liu X."/>
            <person name="Wang F."/>
            <person name="Yang Y."/>
            <person name="An X."/>
            <person name="Dong Z."/>
            <person name="Zhang K."/>
            <person name="Zhang X."/>
            <person name="Luo M.C."/>
            <person name="Dvorak J."/>
            <person name="Tong Y."/>
            <person name="Wang J."/>
            <person name="Yang H."/>
            <person name="Li Z."/>
            <person name="Wang D."/>
            <person name="Zhang A."/>
            <person name="Wang J."/>
        </authorList>
    </citation>
    <scope>NUCLEOTIDE SEQUENCE</scope>
    <source>
        <strain evidence="3">cv. G1812</strain>
    </source>
</reference>
<feature type="region of interest" description="Disordered" evidence="1">
    <location>
        <begin position="37"/>
        <end position="118"/>
    </location>
</feature>
<proteinExistence type="predicted"/>
<evidence type="ECO:0000256" key="1">
    <source>
        <dbReference type="SAM" id="MobiDB-lite"/>
    </source>
</evidence>
<keyword evidence="3" id="KW-1185">Reference proteome</keyword>
<name>A0A8R7PN03_TRIUA</name>
<evidence type="ECO:0000313" key="3">
    <source>
        <dbReference type="Proteomes" id="UP000015106"/>
    </source>
</evidence>
<dbReference type="EnsemblPlants" id="TuG1812G0300000393.01.T01">
    <property type="protein sequence ID" value="TuG1812G0300000393.01.T01.cds249238"/>
    <property type="gene ID" value="TuG1812G0300000393.01"/>
</dbReference>
<feature type="compositionally biased region" description="Basic and acidic residues" evidence="1">
    <location>
        <begin position="255"/>
        <end position="270"/>
    </location>
</feature>
<dbReference type="AlphaFoldDB" id="A0A8R7PN03"/>
<feature type="compositionally biased region" description="Basic and acidic residues" evidence="1">
    <location>
        <begin position="81"/>
        <end position="93"/>
    </location>
</feature>
<feature type="region of interest" description="Disordered" evidence="1">
    <location>
        <begin position="245"/>
        <end position="270"/>
    </location>
</feature>
<reference evidence="2" key="3">
    <citation type="submission" date="2022-06" db="UniProtKB">
        <authorList>
            <consortium name="EnsemblPlants"/>
        </authorList>
    </citation>
    <scope>IDENTIFICATION</scope>
</reference>
<dbReference type="Gramene" id="TuG1812G0300000393.01.T01">
    <property type="protein sequence ID" value="TuG1812G0300000393.01.T01.cds249238"/>
    <property type="gene ID" value="TuG1812G0300000393.01"/>
</dbReference>
<protein>
    <submittedName>
        <fullName evidence="2">Uncharacterized protein</fullName>
    </submittedName>
</protein>
<evidence type="ECO:0000313" key="2">
    <source>
        <dbReference type="EnsemblPlants" id="TuG1812G0300000393.01.T01.cds249238"/>
    </source>
</evidence>
<sequence length="270" mass="27927">QASGGVGGGELTGACRAAQLPAGAEAGERRCRAAVPALPPARDAGGAVANADARARPVEEEPGLEQPAVVGSRRHRRLRPEHREVRVRAGPGRDRRRRVPDEAPAQVRDDGPTAARGGVGVLAPARLRPVAVEEEAQGVIAGADLERAEGQAGRDVEVGEAHAVGGGRHPAVDDDEGAGAVVDAEDVDGGAAHGSRGVAADAPELEGRVAAGGLRRGPAGRAEPERVLDGEVAARHRLALGGHHMYMAKEEDEQERQADRGRSHESHLDF</sequence>
<feature type="compositionally biased region" description="Low complexity" evidence="1">
    <location>
        <begin position="40"/>
        <end position="52"/>
    </location>
</feature>
<organism evidence="2 3">
    <name type="scientific">Triticum urartu</name>
    <name type="common">Red wild einkorn</name>
    <name type="synonym">Crithodium urartu</name>
    <dbReference type="NCBI Taxonomy" id="4572"/>
    <lineage>
        <taxon>Eukaryota</taxon>
        <taxon>Viridiplantae</taxon>
        <taxon>Streptophyta</taxon>
        <taxon>Embryophyta</taxon>
        <taxon>Tracheophyta</taxon>
        <taxon>Spermatophyta</taxon>
        <taxon>Magnoliopsida</taxon>
        <taxon>Liliopsida</taxon>
        <taxon>Poales</taxon>
        <taxon>Poaceae</taxon>
        <taxon>BOP clade</taxon>
        <taxon>Pooideae</taxon>
        <taxon>Triticodae</taxon>
        <taxon>Triticeae</taxon>
        <taxon>Triticinae</taxon>
        <taxon>Triticum</taxon>
    </lineage>
</organism>